<dbReference type="EMBL" id="WTVS01000008">
    <property type="protein sequence ID" value="NMF96822.1"/>
    <property type="molecule type" value="Genomic_DNA"/>
</dbReference>
<keyword evidence="3" id="KW-1185">Reference proteome</keyword>
<organism evidence="2 3">
    <name type="scientific">Aromatoleum toluolicum</name>
    <dbReference type="NCBI Taxonomy" id="90060"/>
    <lineage>
        <taxon>Bacteria</taxon>
        <taxon>Pseudomonadati</taxon>
        <taxon>Pseudomonadota</taxon>
        <taxon>Betaproteobacteria</taxon>
        <taxon>Rhodocyclales</taxon>
        <taxon>Rhodocyclaceae</taxon>
        <taxon>Aromatoleum</taxon>
    </lineage>
</organism>
<dbReference type="RefSeq" id="WP_169138358.1">
    <property type="nucleotide sequence ID" value="NZ_WTVS01000008.1"/>
</dbReference>
<name>A0ABX1NC09_9RHOO</name>
<sequence>MFVRYWSPCFLAAIAPATGGGEVAGGAAPQGSLLRSGGPSFRMVREYVGRLALNAGLPGALGVVLVAAAVLGGYVARADNDRRAAELAQEQGRIERSANAPAPGEDGRTRVMDFFARFPPVSALPDSLRRLNEHAAAHDIGVQRADYRSTAVTGTPLTLVSLTIPVQAEAEALYVWLGALLREMPEIALESVSLKRETSDAETVEADIRLQLYLRGRS</sequence>
<comment type="caution">
    <text evidence="2">The sequence shown here is derived from an EMBL/GenBank/DDBJ whole genome shotgun (WGS) entry which is preliminary data.</text>
</comment>
<evidence type="ECO:0000256" key="1">
    <source>
        <dbReference type="SAM" id="Phobius"/>
    </source>
</evidence>
<reference evidence="2 3" key="1">
    <citation type="submission" date="2019-12" db="EMBL/GenBank/DDBJ databases">
        <title>Comparative genomics gives insights into the taxonomy of the Azoarcus-Aromatoleum group and reveals separate origins of nif in the plant-associated Azoarcus and non-plant-associated Aromatoleum sub-groups.</title>
        <authorList>
            <person name="Lafos M."/>
            <person name="Maluk M."/>
            <person name="Batista M."/>
            <person name="Junghare M."/>
            <person name="Carmona M."/>
            <person name="Faoro H."/>
            <person name="Cruz L.M."/>
            <person name="Battistoni F."/>
            <person name="De Souza E."/>
            <person name="Pedrosa F."/>
            <person name="Chen W.-M."/>
            <person name="Poole P.S."/>
            <person name="Dixon R.A."/>
            <person name="James E.K."/>
        </authorList>
    </citation>
    <scope>NUCLEOTIDE SEQUENCE [LARGE SCALE GENOMIC DNA]</scope>
    <source>
        <strain evidence="2 3">T</strain>
    </source>
</reference>
<feature type="transmembrane region" description="Helical" evidence="1">
    <location>
        <begin position="51"/>
        <end position="76"/>
    </location>
</feature>
<gene>
    <name evidence="2" type="ORF">GPA27_05415</name>
</gene>
<dbReference type="Proteomes" id="UP000634522">
    <property type="component" value="Unassembled WGS sequence"/>
</dbReference>
<keyword evidence="1" id="KW-0812">Transmembrane</keyword>
<evidence type="ECO:0000313" key="3">
    <source>
        <dbReference type="Proteomes" id="UP000634522"/>
    </source>
</evidence>
<evidence type="ECO:0000313" key="2">
    <source>
        <dbReference type="EMBL" id="NMF96822.1"/>
    </source>
</evidence>
<proteinExistence type="predicted"/>
<protein>
    <recommendedName>
        <fullName evidence="4">Transmembrane protein</fullName>
    </recommendedName>
</protein>
<keyword evidence="1" id="KW-0472">Membrane</keyword>
<evidence type="ECO:0008006" key="4">
    <source>
        <dbReference type="Google" id="ProtNLM"/>
    </source>
</evidence>
<accession>A0ABX1NC09</accession>
<keyword evidence="1" id="KW-1133">Transmembrane helix</keyword>